<dbReference type="AlphaFoldDB" id="A0A9X2WLV9"/>
<protein>
    <recommendedName>
        <fullName evidence="2">Intracellular proteinase inhibitor BsuPI domain-containing protein</fullName>
    </recommendedName>
</protein>
<feature type="chain" id="PRO_5040990557" description="Intracellular proteinase inhibitor BsuPI domain-containing protein" evidence="1">
    <location>
        <begin position="20"/>
        <end position="177"/>
    </location>
</feature>
<feature type="domain" description="Intracellular proteinase inhibitor BsuPI" evidence="2">
    <location>
        <begin position="63"/>
        <end position="157"/>
    </location>
</feature>
<evidence type="ECO:0000256" key="1">
    <source>
        <dbReference type="SAM" id="SignalP"/>
    </source>
</evidence>
<dbReference type="Proteomes" id="UP001155546">
    <property type="component" value="Unassembled WGS sequence"/>
</dbReference>
<feature type="signal peptide" evidence="1">
    <location>
        <begin position="1"/>
        <end position="19"/>
    </location>
</feature>
<evidence type="ECO:0000313" key="4">
    <source>
        <dbReference type="Proteomes" id="UP001155546"/>
    </source>
</evidence>
<comment type="caution">
    <text evidence="3">The sequence shown here is derived from an EMBL/GenBank/DDBJ whole genome shotgun (WGS) entry which is preliminary data.</text>
</comment>
<gene>
    <name evidence="3" type="ORF">NE535_08170</name>
</gene>
<evidence type="ECO:0000313" key="3">
    <source>
        <dbReference type="EMBL" id="MCT7941767.1"/>
    </source>
</evidence>
<evidence type="ECO:0000259" key="2">
    <source>
        <dbReference type="Pfam" id="PF12690"/>
    </source>
</evidence>
<dbReference type="RefSeq" id="WP_261298152.1">
    <property type="nucleotide sequence ID" value="NZ_JAMTCD010000008.1"/>
</dbReference>
<proteinExistence type="predicted"/>
<reference evidence="3" key="1">
    <citation type="journal article" date="2023" name="Int. J. Syst. Evol. Microbiol.">
        <title>&lt;i&gt;Shewanella septentrionalis&lt;/i&gt; sp. nov. and &lt;i&gt;Shewanella holmiensis&lt;/i&gt; sp. nov., isolated from Baltic Sea water and sediments.</title>
        <authorList>
            <person name="Martin-Rodriguez A.J."/>
            <person name="Thorell K."/>
            <person name="Joffre E."/>
            <person name="Jensie-Markopoulos S."/>
            <person name="Moore E.R.B."/>
            <person name="Sjoling A."/>
        </authorList>
    </citation>
    <scope>NUCLEOTIDE SEQUENCE</scope>
    <source>
        <strain evidence="3">SP1S2-7</strain>
    </source>
</reference>
<dbReference type="EMBL" id="JAMTCD010000008">
    <property type="protein sequence ID" value="MCT7941767.1"/>
    <property type="molecule type" value="Genomic_DNA"/>
</dbReference>
<dbReference type="PROSITE" id="PS51257">
    <property type="entry name" value="PROKAR_LIPOPROTEIN"/>
    <property type="match status" value="1"/>
</dbReference>
<keyword evidence="4" id="KW-1185">Reference proteome</keyword>
<dbReference type="InterPro" id="IPR038144">
    <property type="entry name" value="IPI"/>
</dbReference>
<accession>A0A9X2WLV9</accession>
<name>A0A9X2WLV9_9GAMM</name>
<dbReference type="Pfam" id="PF12690">
    <property type="entry name" value="BsuPI"/>
    <property type="match status" value="1"/>
</dbReference>
<dbReference type="InterPro" id="IPR020481">
    <property type="entry name" value="Intracell_prot_inh_BsuPI"/>
</dbReference>
<keyword evidence="1" id="KW-0732">Signal</keyword>
<sequence>MRKIFGAISLFALIGCAGAVDSDVKADHVKPNINQIIKLSAGEAMQVMSQAVLHGHLDVVPFYQSAKSMPVSLTVTNQAEHGVAIQFNSGMTADLWLIDPKGLKVWAWSETMMFTQALRKVTIGAGKSVKASFNVPADVLAKINTKGYRLQAKFAGKALESSLPTMNDISVELLFAE</sequence>
<organism evidence="3 4">
    <name type="scientific">Shewanella holmiensis</name>
    <dbReference type="NCBI Taxonomy" id="2952222"/>
    <lineage>
        <taxon>Bacteria</taxon>
        <taxon>Pseudomonadati</taxon>
        <taxon>Pseudomonadota</taxon>
        <taxon>Gammaproteobacteria</taxon>
        <taxon>Alteromonadales</taxon>
        <taxon>Shewanellaceae</taxon>
        <taxon>Shewanella</taxon>
    </lineage>
</organism>
<dbReference type="Gene3D" id="2.60.40.2360">
    <property type="entry name" value="Intracellular proteinase inhibitor BsuPI"/>
    <property type="match status" value="1"/>
</dbReference>